<dbReference type="Gene3D" id="3.40.50.2000">
    <property type="entry name" value="Glycogen Phosphorylase B"/>
    <property type="match status" value="1"/>
</dbReference>
<evidence type="ECO:0000259" key="1">
    <source>
        <dbReference type="Pfam" id="PF04101"/>
    </source>
</evidence>
<dbReference type="GO" id="GO:0016758">
    <property type="term" value="F:hexosyltransferase activity"/>
    <property type="evidence" value="ECO:0007669"/>
    <property type="project" value="InterPro"/>
</dbReference>
<reference evidence="2 3" key="1">
    <citation type="submission" date="2019-10" db="EMBL/GenBank/DDBJ databases">
        <title>The Genome Sequence of Clostridium tarantellae Isolated from Fish Brain.</title>
        <authorList>
            <person name="Bano L."/>
            <person name="Kiel M."/>
            <person name="Sales G."/>
            <person name="Doxey A.C."/>
            <person name="Mansfield M.J."/>
            <person name="Schiavone M."/>
            <person name="Rossetto O."/>
            <person name="Pirazzini M."/>
            <person name="Dobrindt U."/>
            <person name="Montecucco C."/>
        </authorList>
    </citation>
    <scope>NUCLEOTIDE SEQUENCE [LARGE SCALE GENOMIC DNA]</scope>
    <source>
        <strain evidence="2 3">DSM 3997</strain>
    </source>
</reference>
<sequence length="162" mass="18233">GLNNISCVLEEILKNKNNLNITVVCGNNKDLKKHLEKTYNKIHNNKFINIIGYTTEISKIMEKSDLLISKPGGLTSSEALMTALPMLVPFIIPGQETENIDFLCKNNCAVYVKNLKHINNKITHLINNPNILKNMKLSAIKLAENFSKDNIVELCNNILSNR</sequence>
<dbReference type="Pfam" id="PF04101">
    <property type="entry name" value="Glyco_tran_28_C"/>
    <property type="match status" value="1"/>
</dbReference>
<dbReference type="RefSeq" id="WP_268817447.1">
    <property type="nucleotide sequence ID" value="NZ_WHJC01000419.1"/>
</dbReference>
<dbReference type="AlphaFoldDB" id="A0A6I1MPS2"/>
<evidence type="ECO:0000313" key="2">
    <source>
        <dbReference type="EMBL" id="MPQ45064.1"/>
    </source>
</evidence>
<accession>A0A6I1MPS2</accession>
<dbReference type="SUPFAM" id="SSF53756">
    <property type="entry name" value="UDP-Glycosyltransferase/glycogen phosphorylase"/>
    <property type="match status" value="1"/>
</dbReference>
<organism evidence="2 3">
    <name type="scientific">Clostridium tarantellae</name>
    <dbReference type="NCBI Taxonomy" id="39493"/>
    <lineage>
        <taxon>Bacteria</taxon>
        <taxon>Bacillati</taxon>
        <taxon>Bacillota</taxon>
        <taxon>Clostridia</taxon>
        <taxon>Eubacteriales</taxon>
        <taxon>Clostridiaceae</taxon>
        <taxon>Clostridium</taxon>
    </lineage>
</organism>
<dbReference type="Proteomes" id="UP000430345">
    <property type="component" value="Unassembled WGS sequence"/>
</dbReference>
<dbReference type="EMBL" id="WHJC01000419">
    <property type="protein sequence ID" value="MPQ45064.1"/>
    <property type="molecule type" value="Genomic_DNA"/>
</dbReference>
<dbReference type="InterPro" id="IPR007235">
    <property type="entry name" value="Glyco_trans_28_C"/>
</dbReference>
<feature type="non-terminal residue" evidence="2">
    <location>
        <position position="1"/>
    </location>
</feature>
<dbReference type="PANTHER" id="PTHR43025:SF3">
    <property type="entry name" value="MONOGALACTOSYLDIACYLGLYCEROL SYNTHASE 1, CHLOROPLASTIC"/>
    <property type="match status" value="1"/>
</dbReference>
<dbReference type="InterPro" id="IPR050519">
    <property type="entry name" value="Glycosyltransf_28_UgtP"/>
</dbReference>
<protein>
    <submittedName>
        <fullName evidence="2">Galactosyldiacylglycerol synthase</fullName>
    </submittedName>
</protein>
<dbReference type="PANTHER" id="PTHR43025">
    <property type="entry name" value="MONOGALACTOSYLDIACYLGLYCEROL SYNTHASE"/>
    <property type="match status" value="1"/>
</dbReference>
<feature type="domain" description="Glycosyl transferase family 28 C-terminal" evidence="1">
    <location>
        <begin position="12"/>
        <end position="143"/>
    </location>
</feature>
<comment type="caution">
    <text evidence="2">The sequence shown here is derived from an EMBL/GenBank/DDBJ whole genome shotgun (WGS) entry which is preliminary data.</text>
</comment>
<evidence type="ECO:0000313" key="3">
    <source>
        <dbReference type="Proteomes" id="UP000430345"/>
    </source>
</evidence>
<proteinExistence type="predicted"/>
<gene>
    <name evidence="2" type="ORF">GBZ86_15175</name>
</gene>
<keyword evidence="3" id="KW-1185">Reference proteome</keyword>
<name>A0A6I1MPS2_9CLOT</name>